<sequence length="164" mass="18301">MQAKNNNDPWVPLNGKQTIKCVNMPPENAHGQNMLTSDEYIAKLEAKLKRMQKSKTGPSSKDIINSLAEVKEHQLNSMVQDTITPYVTCLEDSQSSNTSELSVSFLQKRLYPERQALTTEELQQLIANDELAKRILEDDVSDGDVEKGQLSEAEYQDPNSSSGS</sequence>
<dbReference type="GO" id="GO:0044782">
    <property type="term" value="P:cilium organization"/>
    <property type="evidence" value="ECO:0007669"/>
    <property type="project" value="TreeGrafter"/>
</dbReference>
<evidence type="ECO:0000313" key="3">
    <source>
        <dbReference type="RefSeq" id="XP_013401839.1"/>
    </source>
</evidence>
<protein>
    <submittedName>
        <fullName evidence="3">Uncharacterized protein LOC106167584</fullName>
    </submittedName>
</protein>
<dbReference type="AlphaFoldDB" id="A0A1S3IWB1"/>
<proteinExistence type="predicted"/>
<dbReference type="RefSeq" id="XP_013401839.1">
    <property type="nucleotide sequence ID" value="XM_013546385.1"/>
</dbReference>
<feature type="region of interest" description="Disordered" evidence="1">
    <location>
        <begin position="137"/>
        <end position="164"/>
    </location>
</feature>
<name>A0A1S3IWB1_LINAN</name>
<evidence type="ECO:0000256" key="1">
    <source>
        <dbReference type="SAM" id="MobiDB-lite"/>
    </source>
</evidence>
<dbReference type="Pfam" id="PF14989">
    <property type="entry name" value="CCDC32"/>
    <property type="match status" value="1"/>
</dbReference>
<gene>
    <name evidence="3" type="primary">LOC106167584</name>
</gene>
<reference evidence="3" key="1">
    <citation type="submission" date="2025-08" db="UniProtKB">
        <authorList>
            <consortium name="RefSeq"/>
        </authorList>
    </citation>
    <scope>IDENTIFICATION</scope>
    <source>
        <tissue evidence="3">Gonads</tissue>
    </source>
</reference>
<dbReference type="InterPro" id="IPR028039">
    <property type="entry name" value="CCDC32"/>
</dbReference>
<dbReference type="OrthoDB" id="5982503at2759"/>
<dbReference type="PANTHER" id="PTHR31800">
    <property type="entry name" value="COILED-COIL DOMAIN-CONTAINING PROTEIN 32"/>
    <property type="match status" value="1"/>
</dbReference>
<evidence type="ECO:0000313" key="2">
    <source>
        <dbReference type="Proteomes" id="UP000085678"/>
    </source>
</evidence>
<accession>A0A1S3IWB1</accession>
<dbReference type="PANTHER" id="PTHR31800:SF1">
    <property type="entry name" value="COILED-COIL DOMAIN-CONTAINING PROTEIN 32"/>
    <property type="match status" value="1"/>
</dbReference>
<dbReference type="GeneID" id="106167584"/>
<organism evidence="2 3">
    <name type="scientific">Lingula anatina</name>
    <name type="common">Brachiopod</name>
    <name type="synonym">Lingula unguis</name>
    <dbReference type="NCBI Taxonomy" id="7574"/>
    <lineage>
        <taxon>Eukaryota</taxon>
        <taxon>Metazoa</taxon>
        <taxon>Spiralia</taxon>
        <taxon>Lophotrochozoa</taxon>
        <taxon>Brachiopoda</taxon>
        <taxon>Linguliformea</taxon>
        <taxon>Lingulata</taxon>
        <taxon>Lingulida</taxon>
        <taxon>Linguloidea</taxon>
        <taxon>Lingulidae</taxon>
        <taxon>Lingula</taxon>
    </lineage>
</organism>
<dbReference type="Proteomes" id="UP000085678">
    <property type="component" value="Unplaced"/>
</dbReference>
<dbReference type="InParanoid" id="A0A1S3IWB1"/>
<dbReference type="KEGG" id="lak:106167584"/>
<dbReference type="OMA" id="EARQDHT"/>
<keyword evidence="2" id="KW-1185">Reference proteome</keyword>